<proteinExistence type="predicted"/>
<gene>
    <name evidence="3" type="ORF">JRJ22_00340</name>
</gene>
<dbReference type="InterPro" id="IPR019999">
    <property type="entry name" value="Anth_synth_I-like"/>
</dbReference>
<dbReference type="PRINTS" id="PR00095">
    <property type="entry name" value="ANTSNTHASEI"/>
</dbReference>
<dbReference type="PANTHER" id="PTHR11236:SF41">
    <property type="entry name" value="AMINODEOXYCHORISMATE SYNTHASE COMPONENT 1"/>
    <property type="match status" value="1"/>
</dbReference>
<dbReference type="Pfam" id="PF00425">
    <property type="entry name" value="Chorismate_bind"/>
    <property type="match status" value="1"/>
</dbReference>
<evidence type="ECO:0000313" key="4">
    <source>
        <dbReference type="Proteomes" id="UP000663452"/>
    </source>
</evidence>
<name>A0ABX7LB07_9BACL</name>
<dbReference type="SUPFAM" id="SSF56322">
    <property type="entry name" value="ADC synthase"/>
    <property type="match status" value="1"/>
</dbReference>
<dbReference type="InterPro" id="IPR005801">
    <property type="entry name" value="ADC_synthase"/>
</dbReference>
<evidence type="ECO:0000313" key="3">
    <source>
        <dbReference type="EMBL" id="QSF45187.1"/>
    </source>
</evidence>
<dbReference type="EMBL" id="CP070969">
    <property type="protein sequence ID" value="QSF45187.1"/>
    <property type="molecule type" value="Genomic_DNA"/>
</dbReference>
<feature type="domain" description="Chorismate-utilising enzyme C-terminal" evidence="1">
    <location>
        <begin position="252"/>
        <end position="505"/>
    </location>
</feature>
<dbReference type="Proteomes" id="UP000663452">
    <property type="component" value="Chromosome"/>
</dbReference>
<evidence type="ECO:0000259" key="1">
    <source>
        <dbReference type="Pfam" id="PF00425"/>
    </source>
</evidence>
<keyword evidence="4" id="KW-1185">Reference proteome</keyword>
<dbReference type="PANTHER" id="PTHR11236">
    <property type="entry name" value="AMINOBENZOATE/ANTHRANILATE SYNTHASE"/>
    <property type="match status" value="1"/>
</dbReference>
<dbReference type="InterPro" id="IPR015890">
    <property type="entry name" value="Chorismate_C"/>
</dbReference>
<reference evidence="3 4" key="1">
    <citation type="submission" date="2021-02" db="EMBL/GenBank/DDBJ databases">
        <title>Paenibacillus tianjinensis sp. nov.</title>
        <authorList>
            <person name="Liu H."/>
        </authorList>
    </citation>
    <scope>NUCLEOTIDE SEQUENCE [LARGE SCALE GENOMIC DNA]</scope>
    <source>
        <strain evidence="3 4">TB2019</strain>
    </source>
</reference>
<feature type="domain" description="Anthranilate synthase component I N-terminal" evidence="2">
    <location>
        <begin position="44"/>
        <end position="172"/>
    </location>
</feature>
<accession>A0ABX7LB07</accession>
<organism evidence="3 4">
    <name type="scientific">Paenibacillus tianjinensis</name>
    <dbReference type="NCBI Taxonomy" id="2810347"/>
    <lineage>
        <taxon>Bacteria</taxon>
        <taxon>Bacillati</taxon>
        <taxon>Bacillota</taxon>
        <taxon>Bacilli</taxon>
        <taxon>Bacillales</taxon>
        <taxon>Paenibacillaceae</taxon>
        <taxon>Paenibacillus</taxon>
    </lineage>
</organism>
<dbReference type="Gene3D" id="3.60.120.10">
    <property type="entry name" value="Anthranilate synthase"/>
    <property type="match status" value="1"/>
</dbReference>
<dbReference type="Pfam" id="PF04715">
    <property type="entry name" value="Anth_synt_I_N"/>
    <property type="match status" value="1"/>
</dbReference>
<dbReference type="InterPro" id="IPR006805">
    <property type="entry name" value="Anth_synth_I_N"/>
</dbReference>
<sequence length="534" mass="59312">MEILTAWQDWEQWADENWSLLPLIIQSPQNNSGLPASWMKAWEQASPYSVVLESGKGGRYTYLGLSPVSVIEGKGEQAAATDFTQETAARDDLHGKPLDVLQGWMKGFTSPRTEISGLPPFHGGCVGYLSYDVVRSLERLPSLAEDDPGFPDYLFMRFEELWIYDHQEDMLYCTVHVPVTAGNKFDLPELRLLYSESVQRAEKMLEQWRLIGSAAEPEAQNQAAEMDRIVTVIEESINLSGEWPGMSSAFSPEHFQQAVLDVQEYIRQGDVFQVNLSLRQEAQLKAPPEDVYEWLRGLNPSPYMGLLRSPGFTLSSASPELLVKLHGDKVSARPIAGTRRRGFTPAEDAAMEAELRGSEKEIAEHIMLVDLERNDIGRVAAYGSVSVPELLTVERYSHVMHLVSQVEGRIAPGRDAYDVMAALFPGGTITGAPKVRTMEIIEELEPVRRGPYTGSMGWIDYNGNMELNIIIRTLAVKDGVGYIQTGAGIVIDSDPYREYRECHNKAKAVVKAVLCSELQQESRITGGAKGGATL</sequence>
<protein>
    <submittedName>
        <fullName evidence="3">Anthranilate synthase component I family protein</fullName>
    </submittedName>
</protein>
<dbReference type="RefSeq" id="WP_206102661.1">
    <property type="nucleotide sequence ID" value="NZ_CP070969.1"/>
</dbReference>
<evidence type="ECO:0000259" key="2">
    <source>
        <dbReference type="Pfam" id="PF04715"/>
    </source>
</evidence>